<dbReference type="PANTHER" id="PTHR21255:SF7">
    <property type="entry name" value="DYNEIN LIGHT CHAIN TCTEX-TYPE PROTEIN 2B"/>
    <property type="match status" value="1"/>
</dbReference>
<dbReference type="GO" id="GO:0045505">
    <property type="term" value="F:dynein intermediate chain binding"/>
    <property type="evidence" value="ECO:0007669"/>
    <property type="project" value="TreeGrafter"/>
</dbReference>
<name>A0AAW2I1X6_9NEOP</name>
<dbReference type="GO" id="GO:0005737">
    <property type="term" value="C:cytoplasm"/>
    <property type="evidence" value="ECO:0007669"/>
    <property type="project" value="TreeGrafter"/>
</dbReference>
<dbReference type="InterPro" id="IPR005334">
    <property type="entry name" value="Tctex-1-like"/>
</dbReference>
<reference evidence="2" key="1">
    <citation type="journal article" date="2024" name="Gigascience">
        <title>Chromosome-level genome of the poultry shaft louse Menopon gallinae provides insight into the host-switching and adaptive evolution of parasitic lice.</title>
        <authorList>
            <person name="Xu Y."/>
            <person name="Ma L."/>
            <person name="Liu S."/>
            <person name="Liang Y."/>
            <person name="Liu Q."/>
            <person name="He Z."/>
            <person name="Tian L."/>
            <person name="Duan Y."/>
            <person name="Cai W."/>
            <person name="Li H."/>
            <person name="Song F."/>
        </authorList>
    </citation>
    <scope>NUCLEOTIDE SEQUENCE</scope>
    <source>
        <strain evidence="2">Cailab_2023a</strain>
    </source>
</reference>
<comment type="caution">
    <text evidence="2">The sequence shown here is derived from an EMBL/GenBank/DDBJ whole genome shotgun (WGS) entry which is preliminary data.</text>
</comment>
<accession>A0AAW2I1X6</accession>
<dbReference type="FunFam" id="3.30.1140.40:FF:000003">
    <property type="entry name" value="tctex1 domain-containing protein 2"/>
    <property type="match status" value="1"/>
</dbReference>
<evidence type="ECO:0000256" key="1">
    <source>
        <dbReference type="ARBA" id="ARBA00005361"/>
    </source>
</evidence>
<comment type="similarity">
    <text evidence="1">Belongs to the dynein light chain Tctex-type family.</text>
</comment>
<dbReference type="PANTHER" id="PTHR21255">
    <property type="entry name" value="T-COMPLEX-ASSOCIATED-TESTIS-EXPRESSED 1/ DYNEIN LIGHT CHAIN"/>
    <property type="match status" value="1"/>
</dbReference>
<dbReference type="GO" id="GO:0005868">
    <property type="term" value="C:cytoplasmic dynein complex"/>
    <property type="evidence" value="ECO:0007669"/>
    <property type="project" value="TreeGrafter"/>
</dbReference>
<dbReference type="AlphaFoldDB" id="A0AAW2I1X6"/>
<evidence type="ECO:0000313" key="2">
    <source>
        <dbReference type="EMBL" id="KAL0276240.1"/>
    </source>
</evidence>
<organism evidence="2">
    <name type="scientific">Menopon gallinae</name>
    <name type="common">poultry shaft louse</name>
    <dbReference type="NCBI Taxonomy" id="328185"/>
    <lineage>
        <taxon>Eukaryota</taxon>
        <taxon>Metazoa</taxon>
        <taxon>Ecdysozoa</taxon>
        <taxon>Arthropoda</taxon>
        <taxon>Hexapoda</taxon>
        <taxon>Insecta</taxon>
        <taxon>Pterygota</taxon>
        <taxon>Neoptera</taxon>
        <taxon>Paraneoptera</taxon>
        <taxon>Psocodea</taxon>
        <taxon>Troctomorpha</taxon>
        <taxon>Phthiraptera</taxon>
        <taxon>Amblycera</taxon>
        <taxon>Menoponidae</taxon>
        <taxon>Menopon</taxon>
    </lineage>
</organism>
<proteinExistence type="inferred from homology"/>
<sequence length="154" mass="17415">MADDDDEEIIQEFEPRKTISDDTLKDELDKQIDVVNRNAAYQIRPPISEKFKALAVKEVINAILHEELGGKEYSDEDSVKWTKNIVTNVKLSVKELGFKRYKLIVQTILGQNKGSGVKVGARCLWDADTDNCASDSFLNDTIFCCVIVFGIYSY</sequence>
<gene>
    <name evidence="2" type="ORF">PYX00_003848</name>
</gene>
<protein>
    <submittedName>
        <fullName evidence="2">Uncharacterized protein</fullName>
    </submittedName>
</protein>
<dbReference type="EMBL" id="JARGDH010000002">
    <property type="protein sequence ID" value="KAL0276240.1"/>
    <property type="molecule type" value="Genomic_DNA"/>
</dbReference>
<dbReference type="Pfam" id="PF03645">
    <property type="entry name" value="Tctex-1"/>
    <property type="match status" value="1"/>
</dbReference>
<dbReference type="InterPro" id="IPR038586">
    <property type="entry name" value="Tctex-1-like_sf"/>
</dbReference>
<dbReference type="CDD" id="cd21459">
    <property type="entry name" value="DLC-like_TCTEX1D2"/>
    <property type="match status" value="1"/>
</dbReference>
<dbReference type="GO" id="GO:0007018">
    <property type="term" value="P:microtubule-based movement"/>
    <property type="evidence" value="ECO:0007669"/>
    <property type="project" value="TreeGrafter"/>
</dbReference>
<dbReference type="Gene3D" id="3.30.1140.40">
    <property type="entry name" value="Tctex-1"/>
    <property type="match status" value="1"/>
</dbReference>